<dbReference type="PANTHER" id="PTHR10623">
    <property type="entry name" value="MICROTUBULE-ASSOCIATED PROTEIN RP/EB FAMILY MEMBER"/>
    <property type="match status" value="1"/>
</dbReference>
<dbReference type="PaxDb" id="55529-EKX41949"/>
<dbReference type="eggNOG" id="KOG3000">
    <property type="taxonomic scope" value="Eukaryota"/>
</dbReference>
<organism evidence="2">
    <name type="scientific">Guillardia theta (strain CCMP2712)</name>
    <name type="common">Cryptophyte</name>
    <dbReference type="NCBI Taxonomy" id="905079"/>
    <lineage>
        <taxon>Eukaryota</taxon>
        <taxon>Cryptophyceae</taxon>
        <taxon>Pyrenomonadales</taxon>
        <taxon>Geminigeraceae</taxon>
        <taxon>Guillardia</taxon>
    </lineage>
</organism>
<gene>
    <name evidence="2" type="ORF">GUITHDRAFT_74417</name>
</gene>
<dbReference type="OMA" id="EHGCIQN"/>
<dbReference type="PROSITE" id="PS50021">
    <property type="entry name" value="CH"/>
    <property type="match status" value="1"/>
</dbReference>
<dbReference type="GO" id="GO:0008017">
    <property type="term" value="F:microtubule binding"/>
    <property type="evidence" value="ECO:0007669"/>
    <property type="project" value="InterPro"/>
</dbReference>
<evidence type="ECO:0000259" key="1">
    <source>
        <dbReference type="PROSITE" id="PS50021"/>
    </source>
</evidence>
<reference evidence="4" key="2">
    <citation type="submission" date="2012-11" db="EMBL/GenBank/DDBJ databases">
        <authorList>
            <person name="Kuo A."/>
            <person name="Curtis B.A."/>
            <person name="Tanifuji G."/>
            <person name="Burki F."/>
            <person name="Gruber A."/>
            <person name="Irimia M."/>
            <person name="Maruyama S."/>
            <person name="Arias M.C."/>
            <person name="Ball S.G."/>
            <person name="Gile G.H."/>
            <person name="Hirakawa Y."/>
            <person name="Hopkins J.F."/>
            <person name="Rensing S.A."/>
            <person name="Schmutz J."/>
            <person name="Symeonidi A."/>
            <person name="Elias M."/>
            <person name="Eveleigh R.J."/>
            <person name="Herman E.K."/>
            <person name="Klute M.J."/>
            <person name="Nakayama T."/>
            <person name="Obornik M."/>
            <person name="Reyes-Prieto A."/>
            <person name="Armbrust E.V."/>
            <person name="Aves S.J."/>
            <person name="Beiko R.G."/>
            <person name="Coutinho P."/>
            <person name="Dacks J.B."/>
            <person name="Durnford D.G."/>
            <person name="Fast N.M."/>
            <person name="Green B.R."/>
            <person name="Grisdale C."/>
            <person name="Hempe F."/>
            <person name="Henrissat B."/>
            <person name="Hoppner M.P."/>
            <person name="Ishida K.-I."/>
            <person name="Kim E."/>
            <person name="Koreny L."/>
            <person name="Kroth P.G."/>
            <person name="Liu Y."/>
            <person name="Malik S.-B."/>
            <person name="Maier U.G."/>
            <person name="McRose D."/>
            <person name="Mock T."/>
            <person name="Neilson J.A."/>
            <person name="Onodera N.T."/>
            <person name="Poole A.M."/>
            <person name="Pritham E.J."/>
            <person name="Richards T.A."/>
            <person name="Rocap G."/>
            <person name="Roy S.W."/>
            <person name="Sarai C."/>
            <person name="Schaack S."/>
            <person name="Shirato S."/>
            <person name="Slamovits C.H."/>
            <person name="Spencer D.F."/>
            <person name="Suzuki S."/>
            <person name="Worden A.Z."/>
            <person name="Zauner S."/>
            <person name="Barry K."/>
            <person name="Bell C."/>
            <person name="Bharti A.K."/>
            <person name="Crow J.A."/>
            <person name="Grimwood J."/>
            <person name="Kramer R."/>
            <person name="Lindquist E."/>
            <person name="Lucas S."/>
            <person name="Salamov A."/>
            <person name="McFadden G.I."/>
            <person name="Lane C.E."/>
            <person name="Keeling P.J."/>
            <person name="Gray M.W."/>
            <person name="Grigoriev I.V."/>
            <person name="Archibald J.M."/>
        </authorList>
    </citation>
    <scope>NUCLEOTIDE SEQUENCE</scope>
    <source>
        <strain evidence="4">CCMP2712</strain>
    </source>
</reference>
<dbReference type="Pfam" id="PF00307">
    <property type="entry name" value="CH"/>
    <property type="match status" value="1"/>
</dbReference>
<name>L1J1D0_GUITC</name>
<proteinExistence type="predicted"/>
<dbReference type="InterPro" id="IPR036872">
    <property type="entry name" value="CH_dom_sf"/>
</dbReference>
<dbReference type="SUPFAM" id="SSF47576">
    <property type="entry name" value="Calponin-homology domain, CH-domain"/>
    <property type="match status" value="1"/>
</dbReference>
<reference evidence="2 4" key="1">
    <citation type="journal article" date="2012" name="Nature">
        <title>Algal genomes reveal evolutionary mosaicism and the fate of nucleomorphs.</title>
        <authorList>
            <consortium name="DOE Joint Genome Institute"/>
            <person name="Curtis B.A."/>
            <person name="Tanifuji G."/>
            <person name="Burki F."/>
            <person name="Gruber A."/>
            <person name="Irimia M."/>
            <person name="Maruyama S."/>
            <person name="Arias M.C."/>
            <person name="Ball S.G."/>
            <person name="Gile G.H."/>
            <person name="Hirakawa Y."/>
            <person name="Hopkins J.F."/>
            <person name="Kuo A."/>
            <person name="Rensing S.A."/>
            <person name="Schmutz J."/>
            <person name="Symeonidi A."/>
            <person name="Elias M."/>
            <person name="Eveleigh R.J."/>
            <person name="Herman E.K."/>
            <person name="Klute M.J."/>
            <person name="Nakayama T."/>
            <person name="Obornik M."/>
            <person name="Reyes-Prieto A."/>
            <person name="Armbrust E.V."/>
            <person name="Aves S.J."/>
            <person name="Beiko R.G."/>
            <person name="Coutinho P."/>
            <person name="Dacks J.B."/>
            <person name="Durnford D.G."/>
            <person name="Fast N.M."/>
            <person name="Green B.R."/>
            <person name="Grisdale C.J."/>
            <person name="Hempel F."/>
            <person name="Henrissat B."/>
            <person name="Hoppner M.P."/>
            <person name="Ishida K."/>
            <person name="Kim E."/>
            <person name="Koreny L."/>
            <person name="Kroth P.G."/>
            <person name="Liu Y."/>
            <person name="Malik S.B."/>
            <person name="Maier U.G."/>
            <person name="McRose D."/>
            <person name="Mock T."/>
            <person name="Neilson J.A."/>
            <person name="Onodera N.T."/>
            <person name="Poole A.M."/>
            <person name="Pritham E.J."/>
            <person name="Richards T.A."/>
            <person name="Rocap G."/>
            <person name="Roy S.W."/>
            <person name="Sarai C."/>
            <person name="Schaack S."/>
            <person name="Shirato S."/>
            <person name="Slamovits C.H."/>
            <person name="Spencer D.F."/>
            <person name="Suzuki S."/>
            <person name="Worden A.Z."/>
            <person name="Zauner S."/>
            <person name="Barry K."/>
            <person name="Bell C."/>
            <person name="Bharti A.K."/>
            <person name="Crow J.A."/>
            <person name="Grimwood J."/>
            <person name="Kramer R."/>
            <person name="Lindquist E."/>
            <person name="Lucas S."/>
            <person name="Salamov A."/>
            <person name="McFadden G.I."/>
            <person name="Lane C.E."/>
            <person name="Keeling P.J."/>
            <person name="Gray M.W."/>
            <person name="Grigoriev I.V."/>
            <person name="Archibald J.M."/>
        </authorList>
    </citation>
    <scope>NUCLEOTIDE SEQUENCE</scope>
    <source>
        <strain evidence="2 4">CCMP2712</strain>
    </source>
</reference>
<dbReference type="Proteomes" id="UP000011087">
    <property type="component" value="Unassembled WGS sequence"/>
</dbReference>
<feature type="domain" description="Calponin-homology (CH)" evidence="1">
    <location>
        <begin position="4"/>
        <end position="106"/>
    </location>
</feature>
<dbReference type="InterPro" id="IPR001715">
    <property type="entry name" value="CH_dom"/>
</dbReference>
<dbReference type="STRING" id="905079.L1J1D0"/>
<keyword evidence="4" id="KW-1185">Reference proteome</keyword>
<dbReference type="EMBL" id="JH993020">
    <property type="protein sequence ID" value="EKX41949.1"/>
    <property type="molecule type" value="Genomic_DNA"/>
</dbReference>
<evidence type="ECO:0000313" key="2">
    <source>
        <dbReference type="EMBL" id="EKX41949.1"/>
    </source>
</evidence>
<dbReference type="AlphaFoldDB" id="L1J1D0"/>
<reference evidence="3" key="3">
    <citation type="submission" date="2016-03" db="UniProtKB">
        <authorList>
            <consortium name="EnsemblProtists"/>
        </authorList>
    </citation>
    <scope>IDENTIFICATION</scope>
</reference>
<accession>L1J1D0</accession>
<dbReference type="KEGG" id="gtt:GUITHDRAFT_74417"/>
<protein>
    <recommendedName>
        <fullName evidence="1">Calponin-homology (CH) domain-containing protein</fullName>
    </recommendedName>
</protein>
<dbReference type="GeneID" id="17298573"/>
<dbReference type="Gene3D" id="1.10.418.10">
    <property type="entry name" value="Calponin-like domain"/>
    <property type="match status" value="1"/>
</dbReference>
<dbReference type="OrthoDB" id="2119228at2759"/>
<sequence length="109" mass="12457">MKRSLGRWELLGWLNDFLSLDYSKVEDCADGIAYCQIFDAIYPGKVPLHKLNFQAKTQDEKLKNLRILEKATRESGVLRPVQVEKIASGSFPENLACERDAQTRRCSSH</sequence>
<evidence type="ECO:0000313" key="3">
    <source>
        <dbReference type="EnsemblProtists" id="EKX41949"/>
    </source>
</evidence>
<dbReference type="RefSeq" id="XP_005828929.1">
    <property type="nucleotide sequence ID" value="XM_005828872.1"/>
</dbReference>
<dbReference type="HOGENOM" id="CLU_2189005_0_0_1"/>
<dbReference type="InterPro" id="IPR027328">
    <property type="entry name" value="MAPRE"/>
</dbReference>
<dbReference type="EnsemblProtists" id="EKX41949">
    <property type="protein sequence ID" value="EKX41949"/>
    <property type="gene ID" value="GUITHDRAFT_74417"/>
</dbReference>
<evidence type="ECO:0000313" key="4">
    <source>
        <dbReference type="Proteomes" id="UP000011087"/>
    </source>
</evidence>